<organism evidence="2 3">
    <name type="scientific">Alistipes hominis</name>
    <dbReference type="NCBI Taxonomy" id="2763015"/>
    <lineage>
        <taxon>Bacteria</taxon>
        <taxon>Pseudomonadati</taxon>
        <taxon>Bacteroidota</taxon>
        <taxon>Bacteroidia</taxon>
        <taxon>Bacteroidales</taxon>
        <taxon>Rikenellaceae</taxon>
        <taxon>Alistipes</taxon>
    </lineage>
</organism>
<accession>A0ABR7CMZ2</accession>
<proteinExistence type="predicted"/>
<dbReference type="RefSeq" id="WP_147387384.1">
    <property type="nucleotide sequence ID" value="NZ_JACOOK010000003.1"/>
</dbReference>
<dbReference type="Proteomes" id="UP000636891">
    <property type="component" value="Unassembled WGS sequence"/>
</dbReference>
<comment type="caution">
    <text evidence="2">The sequence shown here is derived from an EMBL/GenBank/DDBJ whole genome shotgun (WGS) entry which is preliminary data.</text>
</comment>
<feature type="signal peptide" evidence="1">
    <location>
        <begin position="1"/>
        <end position="23"/>
    </location>
</feature>
<sequence length="125" mass="13062">MKKNLLFAVMAAGVVAFSATVYFQGNSASSDLLLANVEALSGDEGVDDCDIFTYVRDAVENYSEPTRVTTSLSTGGTIVVTIGGIDFPISGGGEVGVTKTVRYGICPSKDNNCCAKSHLSVIQEL</sequence>
<reference evidence="2 3" key="1">
    <citation type="submission" date="2020-08" db="EMBL/GenBank/DDBJ databases">
        <title>Genome public.</title>
        <authorList>
            <person name="Liu C."/>
            <person name="Sun Q."/>
        </authorList>
    </citation>
    <scope>NUCLEOTIDE SEQUENCE [LARGE SCALE GENOMIC DNA]</scope>
    <source>
        <strain evidence="2 3">New-7</strain>
    </source>
</reference>
<dbReference type="EMBL" id="JACOOK010000003">
    <property type="protein sequence ID" value="MBC5616917.1"/>
    <property type="molecule type" value="Genomic_DNA"/>
</dbReference>
<feature type="chain" id="PRO_5045872143" evidence="1">
    <location>
        <begin position="24"/>
        <end position="125"/>
    </location>
</feature>
<name>A0ABR7CMZ2_9BACT</name>
<evidence type="ECO:0000313" key="2">
    <source>
        <dbReference type="EMBL" id="MBC5616917.1"/>
    </source>
</evidence>
<keyword evidence="1" id="KW-0732">Signal</keyword>
<protein>
    <submittedName>
        <fullName evidence="2">Uncharacterized protein</fullName>
    </submittedName>
</protein>
<evidence type="ECO:0000313" key="3">
    <source>
        <dbReference type="Proteomes" id="UP000636891"/>
    </source>
</evidence>
<gene>
    <name evidence="2" type="ORF">H8S08_07800</name>
</gene>
<keyword evidence="3" id="KW-1185">Reference proteome</keyword>
<evidence type="ECO:0000256" key="1">
    <source>
        <dbReference type="SAM" id="SignalP"/>
    </source>
</evidence>